<feature type="transmembrane region" description="Helical" evidence="1">
    <location>
        <begin position="42"/>
        <end position="65"/>
    </location>
</feature>
<sequence>LYVCVYQWTCVHCLNGAGCVCVSVCDLVFLPLITLNACHLCLCYYLCMQLVPILKCVCVFVSAYVVRCDFMCVYVTYVSALPVMCGVFVCHMSTLLVMFVCMSRVCVTND</sequence>
<gene>
    <name evidence="2" type="ORF">OCBIM_22022299mg</name>
</gene>
<name>A0A0L8H529_OCTBM</name>
<reference evidence="2" key="1">
    <citation type="submission" date="2015-07" db="EMBL/GenBank/DDBJ databases">
        <title>MeaNS - Measles Nucleotide Surveillance Program.</title>
        <authorList>
            <person name="Tran T."/>
            <person name="Druce J."/>
        </authorList>
    </citation>
    <scope>NUCLEOTIDE SEQUENCE</scope>
    <source>
        <strain evidence="2">UCB-OBI-ISO-001</strain>
        <tissue evidence="2">Gonad</tissue>
    </source>
</reference>
<keyword evidence="1" id="KW-0812">Transmembrane</keyword>
<protein>
    <submittedName>
        <fullName evidence="2">Uncharacterized protein</fullName>
    </submittedName>
</protein>
<proteinExistence type="predicted"/>
<feature type="non-terminal residue" evidence="2">
    <location>
        <position position="1"/>
    </location>
</feature>
<keyword evidence="1" id="KW-0472">Membrane</keyword>
<feature type="transmembrane region" description="Helical" evidence="1">
    <location>
        <begin position="6"/>
        <end position="30"/>
    </location>
</feature>
<evidence type="ECO:0000256" key="1">
    <source>
        <dbReference type="SAM" id="Phobius"/>
    </source>
</evidence>
<dbReference type="EMBL" id="KQ419193">
    <property type="protein sequence ID" value="KOF84302.1"/>
    <property type="molecule type" value="Genomic_DNA"/>
</dbReference>
<organism evidence="2">
    <name type="scientific">Octopus bimaculoides</name>
    <name type="common">California two-spotted octopus</name>
    <dbReference type="NCBI Taxonomy" id="37653"/>
    <lineage>
        <taxon>Eukaryota</taxon>
        <taxon>Metazoa</taxon>
        <taxon>Spiralia</taxon>
        <taxon>Lophotrochozoa</taxon>
        <taxon>Mollusca</taxon>
        <taxon>Cephalopoda</taxon>
        <taxon>Coleoidea</taxon>
        <taxon>Octopodiformes</taxon>
        <taxon>Octopoda</taxon>
        <taxon>Incirrata</taxon>
        <taxon>Octopodidae</taxon>
        <taxon>Octopus</taxon>
    </lineage>
</organism>
<accession>A0A0L8H529</accession>
<feature type="non-terminal residue" evidence="2">
    <location>
        <position position="110"/>
    </location>
</feature>
<keyword evidence="1" id="KW-1133">Transmembrane helix</keyword>
<evidence type="ECO:0000313" key="2">
    <source>
        <dbReference type="EMBL" id="KOF84302.1"/>
    </source>
</evidence>
<dbReference type="AlphaFoldDB" id="A0A0L8H529"/>
<feature type="transmembrane region" description="Helical" evidence="1">
    <location>
        <begin position="77"/>
        <end position="101"/>
    </location>
</feature>